<dbReference type="EMBL" id="JARJLG010000172">
    <property type="protein sequence ID" value="KAJ7732797.1"/>
    <property type="molecule type" value="Genomic_DNA"/>
</dbReference>
<dbReference type="InterPro" id="IPR029044">
    <property type="entry name" value="Nucleotide-diphossugar_trans"/>
</dbReference>
<organism evidence="7 8">
    <name type="scientific">Mycena maculata</name>
    <dbReference type="NCBI Taxonomy" id="230809"/>
    <lineage>
        <taxon>Eukaryota</taxon>
        <taxon>Fungi</taxon>
        <taxon>Dikarya</taxon>
        <taxon>Basidiomycota</taxon>
        <taxon>Agaricomycotina</taxon>
        <taxon>Agaricomycetes</taxon>
        <taxon>Agaricomycetidae</taxon>
        <taxon>Agaricales</taxon>
        <taxon>Marasmiineae</taxon>
        <taxon>Mycenaceae</taxon>
        <taxon>Mycena</taxon>
    </lineage>
</organism>
<keyword evidence="3 4" id="KW-0808">Transferase</keyword>
<comment type="similarity">
    <text evidence="1 4">Belongs to the glycosyltransferase 2 family.</text>
</comment>
<dbReference type="SUPFAM" id="SSF53448">
    <property type="entry name" value="Nucleotide-diphospho-sugar transferases"/>
    <property type="match status" value="1"/>
</dbReference>
<feature type="transmembrane region" description="Helical" evidence="5">
    <location>
        <begin position="12"/>
        <end position="30"/>
    </location>
</feature>
<sequence length="477" mass="52164">MAIRLIFESGAIYCIAVIFLLITSLVNGAAKITSAAETSHVIGLGFVQPLLNIIPTFTLVYVGRIAADTPEDRNFSASSTRIPRRLVGRQTFGPAEVMKIGPHGEEKESGEVATLSSLRSSLPAWARDRRLSRHLTSGVLPLLLLCTLLSYLLTPSPALYDPRRSAQHTPPPQPPAGRITTSIVVPTFHERANLAPLVQATYSSLPPAIAERTEIVFVDDDSQDGTEEEVERLREEGYERVELLTRPREGGERGLSSAVLRGFERARGARLVVMDADLQHPPSAIPALLAALGPEGDDDDEGAAPMALGTRYGRGVSMDANWPLYRRVISWGARILARPLTTASDPMTGFFAVRKDAFLAARPLSPQGFKIALELLLAIPAASRPPEVPYSFGVRTAGSSKLGAKVILKYVLQLLWLYRRRLGVFWHLVVGAGLAGAVWTGREVREKGWRAVWRRFRGRSTGKGPLLPVARRRGRLE</sequence>
<evidence type="ECO:0000256" key="1">
    <source>
        <dbReference type="ARBA" id="ARBA00006739"/>
    </source>
</evidence>
<gene>
    <name evidence="7" type="ORF">DFH07DRAFT_968270</name>
</gene>
<dbReference type="EC" id="2.4.1.83" evidence="4"/>
<comment type="catalytic activity">
    <reaction evidence="4">
        <text>a di-trans,poly-cis-dolichyl phosphate + GDP-alpha-D-mannose = a di-trans,poly-cis-dolichyl beta-D-mannosyl phosphate + GDP</text>
        <dbReference type="Rhea" id="RHEA:21184"/>
        <dbReference type="Rhea" id="RHEA-COMP:19498"/>
        <dbReference type="Rhea" id="RHEA-COMP:19501"/>
        <dbReference type="ChEBI" id="CHEBI:57527"/>
        <dbReference type="ChEBI" id="CHEBI:57683"/>
        <dbReference type="ChEBI" id="CHEBI:58189"/>
        <dbReference type="ChEBI" id="CHEBI:58211"/>
    </reaction>
</comment>
<dbReference type="GO" id="GO:0005789">
    <property type="term" value="C:endoplasmic reticulum membrane"/>
    <property type="evidence" value="ECO:0007669"/>
    <property type="project" value="TreeGrafter"/>
</dbReference>
<comment type="subcellular location">
    <subcellularLocation>
        <location evidence="4">Endoplasmic reticulum</location>
    </subcellularLocation>
</comment>
<evidence type="ECO:0000256" key="2">
    <source>
        <dbReference type="ARBA" id="ARBA00022676"/>
    </source>
</evidence>
<evidence type="ECO:0000313" key="8">
    <source>
        <dbReference type="Proteomes" id="UP001215280"/>
    </source>
</evidence>
<dbReference type="GO" id="GO:0035269">
    <property type="term" value="P:protein O-linked glycosylation via mannose"/>
    <property type="evidence" value="ECO:0007669"/>
    <property type="project" value="TreeGrafter"/>
</dbReference>
<evidence type="ECO:0000313" key="7">
    <source>
        <dbReference type="EMBL" id="KAJ7732797.1"/>
    </source>
</evidence>
<evidence type="ECO:0000259" key="6">
    <source>
        <dbReference type="Pfam" id="PF00535"/>
    </source>
</evidence>
<dbReference type="GO" id="GO:0006488">
    <property type="term" value="P:dolichol-linked oligosaccharide biosynthetic process"/>
    <property type="evidence" value="ECO:0007669"/>
    <property type="project" value="TreeGrafter"/>
</dbReference>
<feature type="transmembrane region" description="Helical" evidence="5">
    <location>
        <begin position="42"/>
        <end position="63"/>
    </location>
</feature>
<evidence type="ECO:0000256" key="4">
    <source>
        <dbReference type="RuleBase" id="RU365083"/>
    </source>
</evidence>
<comment type="function">
    <text evidence="4">Transfers mannose from GDP-mannose to dolichol monophosphate to form dolichol phosphate mannose (Dol-P-Man) which is the mannosyl donor in pathways leading to N-glycosylation, glycosyl phosphatidylinositol membrane anchoring, and O-mannosylation of proteins.</text>
</comment>
<name>A0AAD7I238_9AGAR</name>
<dbReference type="InterPro" id="IPR039528">
    <property type="entry name" value="DPM1-like"/>
</dbReference>
<feature type="domain" description="Glycosyltransferase 2-like" evidence="6">
    <location>
        <begin position="182"/>
        <end position="358"/>
    </location>
</feature>
<keyword evidence="5" id="KW-0472">Membrane</keyword>
<evidence type="ECO:0000256" key="5">
    <source>
        <dbReference type="SAM" id="Phobius"/>
    </source>
</evidence>
<accession>A0AAD7I238</accession>
<keyword evidence="8" id="KW-1185">Reference proteome</keyword>
<proteinExistence type="inferred from homology"/>
<comment type="caution">
    <text evidence="7">The sequence shown here is derived from an EMBL/GenBank/DDBJ whole genome shotgun (WGS) entry which is preliminary data.</text>
</comment>
<dbReference type="Pfam" id="PF00535">
    <property type="entry name" value="Glycos_transf_2"/>
    <property type="match status" value="1"/>
</dbReference>
<comment type="pathway">
    <text evidence="4">Protein modification; protein glycosylation.</text>
</comment>
<keyword evidence="5" id="KW-0812">Transmembrane</keyword>
<keyword evidence="2 4" id="KW-0328">Glycosyltransferase</keyword>
<feature type="transmembrane region" description="Helical" evidence="5">
    <location>
        <begin position="135"/>
        <end position="153"/>
    </location>
</feature>
<feature type="transmembrane region" description="Helical" evidence="5">
    <location>
        <begin position="424"/>
        <end position="441"/>
    </location>
</feature>
<dbReference type="PANTHER" id="PTHR43398:SF1">
    <property type="entry name" value="DOLICHOL-PHOSPHATE MANNOSYLTRANSFERASE SUBUNIT 1"/>
    <property type="match status" value="1"/>
</dbReference>
<dbReference type="AlphaFoldDB" id="A0AAD7I238"/>
<keyword evidence="5" id="KW-1133">Transmembrane helix</keyword>
<dbReference type="PANTHER" id="PTHR43398">
    <property type="entry name" value="DOLICHOL-PHOSPHATE MANNOSYLTRANSFERASE SUBUNIT 1"/>
    <property type="match status" value="1"/>
</dbReference>
<dbReference type="Gene3D" id="3.90.550.10">
    <property type="entry name" value="Spore Coat Polysaccharide Biosynthesis Protein SpsA, Chain A"/>
    <property type="match status" value="1"/>
</dbReference>
<evidence type="ECO:0000256" key="3">
    <source>
        <dbReference type="ARBA" id="ARBA00022679"/>
    </source>
</evidence>
<dbReference type="CDD" id="cd06442">
    <property type="entry name" value="DPM1_like"/>
    <property type="match status" value="1"/>
</dbReference>
<protein>
    <recommendedName>
        <fullName evidence="4">Dolichol-phosphate mannosyltransferase subunit 1</fullName>
        <ecNumber evidence="4">2.4.1.83</ecNumber>
    </recommendedName>
</protein>
<dbReference type="GO" id="GO:0004582">
    <property type="term" value="F:dolichyl-phosphate beta-D-mannosyltransferase activity"/>
    <property type="evidence" value="ECO:0007669"/>
    <property type="project" value="UniProtKB-UniRule"/>
</dbReference>
<dbReference type="InterPro" id="IPR001173">
    <property type="entry name" value="Glyco_trans_2-like"/>
</dbReference>
<reference evidence="7" key="1">
    <citation type="submission" date="2023-03" db="EMBL/GenBank/DDBJ databases">
        <title>Massive genome expansion in bonnet fungi (Mycena s.s.) driven by repeated elements and novel gene families across ecological guilds.</title>
        <authorList>
            <consortium name="Lawrence Berkeley National Laboratory"/>
            <person name="Harder C.B."/>
            <person name="Miyauchi S."/>
            <person name="Viragh M."/>
            <person name="Kuo A."/>
            <person name="Thoen E."/>
            <person name="Andreopoulos B."/>
            <person name="Lu D."/>
            <person name="Skrede I."/>
            <person name="Drula E."/>
            <person name="Henrissat B."/>
            <person name="Morin E."/>
            <person name="Kohler A."/>
            <person name="Barry K."/>
            <person name="LaButti K."/>
            <person name="Morin E."/>
            <person name="Salamov A."/>
            <person name="Lipzen A."/>
            <person name="Mereny Z."/>
            <person name="Hegedus B."/>
            <person name="Baldrian P."/>
            <person name="Stursova M."/>
            <person name="Weitz H."/>
            <person name="Taylor A."/>
            <person name="Grigoriev I.V."/>
            <person name="Nagy L.G."/>
            <person name="Martin F."/>
            <person name="Kauserud H."/>
        </authorList>
    </citation>
    <scope>NUCLEOTIDE SEQUENCE</scope>
    <source>
        <strain evidence="7">CBHHK188m</strain>
    </source>
</reference>
<dbReference type="Proteomes" id="UP001215280">
    <property type="component" value="Unassembled WGS sequence"/>
</dbReference>
<dbReference type="GO" id="GO:0006506">
    <property type="term" value="P:GPI anchor biosynthetic process"/>
    <property type="evidence" value="ECO:0007669"/>
    <property type="project" value="TreeGrafter"/>
</dbReference>
<keyword evidence="4" id="KW-0256">Endoplasmic reticulum</keyword>
<comment type="subunit">
    <text evidence="4">Component of the dolichol-phosphate mannose (DPM) synthase complex.</text>
</comment>